<dbReference type="NCBIfam" id="TIGR03741">
    <property type="entry name" value="PRTRC_E"/>
    <property type="match status" value="1"/>
</dbReference>
<feature type="domain" description="ParB-related ThiF-related cassette protein E" evidence="2">
    <location>
        <begin position="1"/>
        <end position="112"/>
    </location>
</feature>
<feature type="region of interest" description="Disordered" evidence="1">
    <location>
        <begin position="89"/>
        <end position="161"/>
    </location>
</feature>
<accession>A0A1S2VAV8</accession>
<dbReference type="OrthoDB" id="1050181at2"/>
<dbReference type="AlphaFoldDB" id="A0A1S2VAV8"/>
<evidence type="ECO:0000259" key="2">
    <source>
        <dbReference type="Pfam" id="PF19556"/>
    </source>
</evidence>
<comment type="caution">
    <text evidence="3">The sequence shown here is derived from an EMBL/GenBank/DDBJ whole genome shotgun (WGS) entry which is preliminary data.</text>
</comment>
<dbReference type="InterPro" id="IPR022273">
    <property type="entry name" value="PRTRC_protein-E"/>
</dbReference>
<feature type="compositionally biased region" description="Basic and acidic residues" evidence="1">
    <location>
        <begin position="101"/>
        <end position="112"/>
    </location>
</feature>
<evidence type="ECO:0000313" key="3">
    <source>
        <dbReference type="EMBL" id="OIN55851.1"/>
    </source>
</evidence>
<protein>
    <recommendedName>
        <fullName evidence="2">ParB-related ThiF-related cassette protein E domain-containing protein</fullName>
    </recommendedName>
</protein>
<dbReference type="Pfam" id="PF19556">
    <property type="entry name" value="PRTRC_E"/>
    <property type="match status" value="1"/>
</dbReference>
<feature type="compositionally biased region" description="Acidic residues" evidence="1">
    <location>
        <begin position="150"/>
        <end position="161"/>
    </location>
</feature>
<dbReference type="RefSeq" id="WP_071506498.1">
    <property type="nucleotide sequence ID" value="NZ_MORL01000033.1"/>
</dbReference>
<reference evidence="3 4" key="1">
    <citation type="submission" date="2016-10" db="EMBL/GenBank/DDBJ databases">
        <title>Arsenicibacter rosenii gen. nov., sp. nov., an efficient arsenic-methylating bacterium isolated from an arsenic-contaminated paddy soil.</title>
        <authorList>
            <person name="Huang K."/>
        </authorList>
    </citation>
    <scope>NUCLEOTIDE SEQUENCE [LARGE SCALE GENOMIC DNA]</scope>
    <source>
        <strain evidence="3 4">SM-1</strain>
    </source>
</reference>
<feature type="compositionally biased region" description="Low complexity" evidence="1">
    <location>
        <begin position="113"/>
        <end position="122"/>
    </location>
</feature>
<proteinExistence type="predicted"/>
<name>A0A1S2VAV8_9BACT</name>
<keyword evidence="4" id="KW-1185">Reference proteome</keyword>
<gene>
    <name evidence="3" type="ORF">BLX24_27740</name>
</gene>
<dbReference type="Proteomes" id="UP000181790">
    <property type="component" value="Unassembled WGS sequence"/>
</dbReference>
<sequence>MSTTFFQQVAALGLTGTLKLSVTTDGDRQTVMVSLDNKGCGDEARKSILPVKLVGTWKELDEGFFGQITAPMQEVSGLQVNMEKHLKSVEEAKKASAMAKKPAEKPKEEPKKAQLPAPAKPAEQPRKQASIFDMLEEDSDLERGTLPAEEQTDSESDESEE</sequence>
<evidence type="ECO:0000256" key="1">
    <source>
        <dbReference type="SAM" id="MobiDB-lite"/>
    </source>
</evidence>
<organism evidence="3 4">
    <name type="scientific">Arsenicibacter rosenii</name>
    <dbReference type="NCBI Taxonomy" id="1750698"/>
    <lineage>
        <taxon>Bacteria</taxon>
        <taxon>Pseudomonadati</taxon>
        <taxon>Bacteroidota</taxon>
        <taxon>Cytophagia</taxon>
        <taxon>Cytophagales</taxon>
        <taxon>Spirosomataceae</taxon>
        <taxon>Arsenicibacter</taxon>
    </lineage>
</organism>
<evidence type="ECO:0000313" key="4">
    <source>
        <dbReference type="Proteomes" id="UP000181790"/>
    </source>
</evidence>
<dbReference type="EMBL" id="MORL01000033">
    <property type="protein sequence ID" value="OIN55851.1"/>
    <property type="molecule type" value="Genomic_DNA"/>
</dbReference>